<reference evidence="10 11" key="1">
    <citation type="submission" date="2020-08" db="EMBL/GenBank/DDBJ databases">
        <authorList>
            <person name="Liu C."/>
            <person name="Sun Q."/>
        </authorList>
    </citation>
    <scope>NUCLEOTIDE SEQUENCE [LARGE SCALE GENOMIC DNA]</scope>
    <source>
        <strain evidence="10 11">NSJ-61</strain>
    </source>
</reference>
<proteinExistence type="inferred from homology"/>
<accession>A0A7G9GNP6</accession>
<comment type="similarity">
    <text evidence="1">Belongs to the DNA polymerase type-A family.</text>
</comment>
<evidence type="ECO:0000256" key="7">
    <source>
        <dbReference type="ARBA" id="ARBA00023125"/>
    </source>
</evidence>
<evidence type="ECO:0000313" key="10">
    <source>
        <dbReference type="EMBL" id="QNM12428.1"/>
    </source>
</evidence>
<dbReference type="CDD" id="cd08642">
    <property type="entry name" value="DNA_pol_A_pol_I_A"/>
    <property type="match status" value="1"/>
</dbReference>
<dbReference type="GO" id="GO:0006302">
    <property type="term" value="P:double-strand break repair"/>
    <property type="evidence" value="ECO:0007669"/>
    <property type="project" value="TreeGrafter"/>
</dbReference>
<evidence type="ECO:0000256" key="2">
    <source>
        <dbReference type="ARBA" id="ARBA00012417"/>
    </source>
</evidence>
<dbReference type="EC" id="2.7.7.7" evidence="2"/>
<sequence length="657" mass="74948">MQTTPKDILSIDLETYSDVSLKDCGVYKYVESPNFAILLCSFSYNGGPVETYELACGDELPQSFIDALTDSNIIKEAHNAQFERVCLTKYLYGNYENFLDPAQWFCTMAHASILGLPSSLEKVGSALGLTEDKKKLSTGKALIRYFSVPSKTQGRIRNMPYHDMARWDLYCEYNAQDVVTEMEIEKKLSQYPVPEIEKKVYALDQRINDRGAMLDMELVEDIIEYNNGYQAELMERAKEITGLDNPNSNNQLLRWLKEQEDGVTSVNKEAVTDLIGRTANTDVREMLKLRQEMTKTSLKKYDTMERAACSDDRIRGVLMYYGANRTGRWAGRLVQVQNLPRNNIEELDEVRDLVKAKDFETLDMLYDNVPDILSQLIRTAFIAPKGKTFVVCDYSAIEARVIAWLADETWRQEVFATTGKIYEASASQMFHVPIEQVTKGSDLRKKGKVAELALGYQGGLGALKKMGGEKMGLSDEEMQDIIKKWRKASPHITALWQEVENCAKKAIRTHRTQKLKKHDVSFIYENKILFIQLPNGRRLAYQGATVEGEGRYSKIKYMGMHQERKIWCELDTYGGKLVENIVQAIARDCLARAMLALENVHFKIVFHIHDEVIVEVDKEGAESTYKLIKEIMCIPISWAPGLILNAEGFVSDYYMKD</sequence>
<keyword evidence="11" id="KW-1185">Reference proteome</keyword>
<evidence type="ECO:0000256" key="5">
    <source>
        <dbReference type="ARBA" id="ARBA00022705"/>
    </source>
</evidence>
<feature type="domain" description="DNA-directed DNA polymerase family A palm" evidence="9">
    <location>
        <begin position="374"/>
        <end position="620"/>
    </location>
</feature>
<dbReference type="Gene3D" id="1.10.150.20">
    <property type="entry name" value="5' to 3' exonuclease, C-terminal subdomain"/>
    <property type="match status" value="1"/>
</dbReference>
<dbReference type="GO" id="GO:0006261">
    <property type="term" value="P:DNA-templated DNA replication"/>
    <property type="evidence" value="ECO:0007669"/>
    <property type="project" value="InterPro"/>
</dbReference>
<dbReference type="Pfam" id="PF00476">
    <property type="entry name" value="DNA_pol_A"/>
    <property type="match status" value="1"/>
</dbReference>
<evidence type="ECO:0000256" key="1">
    <source>
        <dbReference type="ARBA" id="ARBA00007705"/>
    </source>
</evidence>
<keyword evidence="5" id="KW-0235">DNA replication</keyword>
<keyword evidence="4" id="KW-0548">Nucleotidyltransferase</keyword>
<dbReference type="Proteomes" id="UP000515856">
    <property type="component" value="Chromosome"/>
</dbReference>
<gene>
    <name evidence="10" type="ORF">H9Q80_00280</name>
</gene>
<dbReference type="InterPro" id="IPR001098">
    <property type="entry name" value="DNA-dir_DNA_pol_A_palm_dom"/>
</dbReference>
<evidence type="ECO:0000256" key="3">
    <source>
        <dbReference type="ARBA" id="ARBA00022679"/>
    </source>
</evidence>
<dbReference type="SUPFAM" id="SSF53098">
    <property type="entry name" value="Ribonuclease H-like"/>
    <property type="match status" value="1"/>
</dbReference>
<keyword evidence="7" id="KW-0238">DNA-binding</keyword>
<evidence type="ECO:0000313" key="11">
    <source>
        <dbReference type="Proteomes" id="UP000515856"/>
    </source>
</evidence>
<dbReference type="Gene3D" id="3.30.70.370">
    <property type="match status" value="2"/>
</dbReference>
<dbReference type="PANTHER" id="PTHR10133">
    <property type="entry name" value="DNA POLYMERASE I"/>
    <property type="match status" value="1"/>
</dbReference>
<protein>
    <recommendedName>
        <fullName evidence="2">DNA-directed DNA polymerase</fullName>
        <ecNumber evidence="2">2.7.7.7</ecNumber>
    </recommendedName>
</protein>
<evidence type="ECO:0000256" key="8">
    <source>
        <dbReference type="ARBA" id="ARBA00049244"/>
    </source>
</evidence>
<dbReference type="PANTHER" id="PTHR10133:SF27">
    <property type="entry name" value="DNA POLYMERASE NU"/>
    <property type="match status" value="1"/>
</dbReference>
<keyword evidence="3" id="KW-0808">Transferase</keyword>
<dbReference type="InterPro" id="IPR043502">
    <property type="entry name" value="DNA/RNA_pol_sf"/>
</dbReference>
<dbReference type="EMBL" id="CP060636">
    <property type="protein sequence ID" value="QNM12428.1"/>
    <property type="molecule type" value="Genomic_DNA"/>
</dbReference>
<keyword evidence="6" id="KW-0239">DNA-directed DNA polymerase</keyword>
<dbReference type="GO" id="GO:0003677">
    <property type="term" value="F:DNA binding"/>
    <property type="evidence" value="ECO:0007669"/>
    <property type="project" value="UniProtKB-KW"/>
</dbReference>
<name>A0A7G9GNP6_9FIRM</name>
<dbReference type="RefSeq" id="WP_118667143.1">
    <property type="nucleotide sequence ID" value="NZ_CP060636.1"/>
</dbReference>
<dbReference type="InterPro" id="IPR002298">
    <property type="entry name" value="DNA_polymerase_A"/>
</dbReference>
<dbReference type="KEGG" id="ehn:H9Q80_00280"/>
<evidence type="ECO:0000256" key="6">
    <source>
        <dbReference type="ARBA" id="ARBA00022932"/>
    </source>
</evidence>
<dbReference type="AlphaFoldDB" id="A0A7G9GNP6"/>
<dbReference type="GO" id="GO:0003887">
    <property type="term" value="F:DNA-directed DNA polymerase activity"/>
    <property type="evidence" value="ECO:0007669"/>
    <property type="project" value="UniProtKB-KW"/>
</dbReference>
<dbReference type="PROSITE" id="PS00447">
    <property type="entry name" value="DNA_POLYMERASE_A"/>
    <property type="match status" value="1"/>
</dbReference>
<dbReference type="SMART" id="SM00482">
    <property type="entry name" value="POLAc"/>
    <property type="match status" value="1"/>
</dbReference>
<dbReference type="SUPFAM" id="SSF56672">
    <property type="entry name" value="DNA/RNA polymerases"/>
    <property type="match status" value="1"/>
</dbReference>
<dbReference type="InterPro" id="IPR019760">
    <property type="entry name" value="DNA-dir_DNA_pol_A_CS"/>
</dbReference>
<evidence type="ECO:0000259" key="9">
    <source>
        <dbReference type="SMART" id="SM00482"/>
    </source>
</evidence>
<evidence type="ECO:0000256" key="4">
    <source>
        <dbReference type="ARBA" id="ARBA00022695"/>
    </source>
</evidence>
<organism evidence="10 11">
    <name type="scientific">[Eubacterium] hominis</name>
    <dbReference type="NCBI Taxonomy" id="2764325"/>
    <lineage>
        <taxon>Bacteria</taxon>
        <taxon>Bacillati</taxon>
        <taxon>Bacillota</taxon>
        <taxon>Erysipelotrichia</taxon>
        <taxon>Erysipelotrichales</taxon>
        <taxon>Erysipelotrichaceae</taxon>
        <taxon>Amedibacillus</taxon>
    </lineage>
</organism>
<dbReference type="InterPro" id="IPR012337">
    <property type="entry name" value="RNaseH-like_sf"/>
</dbReference>
<comment type="catalytic activity">
    <reaction evidence="8">
        <text>DNA(n) + a 2'-deoxyribonucleoside 5'-triphosphate = DNA(n+1) + diphosphate</text>
        <dbReference type="Rhea" id="RHEA:22508"/>
        <dbReference type="Rhea" id="RHEA-COMP:17339"/>
        <dbReference type="Rhea" id="RHEA-COMP:17340"/>
        <dbReference type="ChEBI" id="CHEBI:33019"/>
        <dbReference type="ChEBI" id="CHEBI:61560"/>
        <dbReference type="ChEBI" id="CHEBI:173112"/>
        <dbReference type="EC" id="2.7.7.7"/>
    </reaction>
</comment>